<reference evidence="4" key="1">
    <citation type="submission" date="2020-02" db="EMBL/GenBank/DDBJ databases">
        <authorList>
            <person name="Meier V. D."/>
        </authorList>
    </citation>
    <scope>NUCLEOTIDE SEQUENCE</scope>
    <source>
        <strain evidence="4">AVDCRST_MAG80</strain>
    </source>
</reference>
<name>A0A6J4QN90_9ACTN</name>
<accession>A0A6J4QN90</accession>
<protein>
    <submittedName>
        <fullName evidence="4">ABC transporter, substrate-binding protein (Cluster 2, ribose/xylose/arabinose/galactose)</fullName>
    </submittedName>
</protein>
<dbReference type="InterPro" id="IPR050555">
    <property type="entry name" value="Bact_Solute-Bind_Prot2"/>
</dbReference>
<dbReference type="Gene3D" id="3.40.50.2300">
    <property type="match status" value="2"/>
</dbReference>
<feature type="domain" description="Periplasmic binding protein" evidence="3">
    <location>
        <begin position="58"/>
        <end position="315"/>
    </location>
</feature>
<dbReference type="AlphaFoldDB" id="A0A6J4QN90"/>
<sequence length="352" mass="36552">MTTGRRNVRTKFTLPVLLAVAVVALVAGILASRVFATGDSGSGGSGGASPASSTRVDVIVKATDSSFWQTMIAGSQAAAQDYGVDVGIFGPPSETDIDEQVQLVENSISRGVDAIAVASNSSDALNDVIDRARGQDIPVITVDNEVTTETDGFIGTDNRIAGEEGGRRLCELVQEASPEGGSVLLESAVAGVQVLVDRDGGFEDGFNEDCAGDYEIIGPRYNDNDIQTAASQVNDAITANEDLVGVFADNNTSGVGAAQAIEENDAADEIPVVAFDADPQQVEALRSGTIDALVVQNPYFFGYQAVVAAVMRTQGRFPPESLDPGGVVVEEGDLGNPVVDRLVDPPTVEADE</sequence>
<evidence type="ECO:0000313" key="4">
    <source>
        <dbReference type="EMBL" id="CAA9442028.1"/>
    </source>
</evidence>
<dbReference type="PANTHER" id="PTHR30036:SF7">
    <property type="entry name" value="ABC TRANSPORTER PERIPLASMIC-BINDING PROTEIN YPHF"/>
    <property type="match status" value="1"/>
</dbReference>
<organism evidence="4">
    <name type="scientific">uncultured Rubrobacteraceae bacterium</name>
    <dbReference type="NCBI Taxonomy" id="349277"/>
    <lineage>
        <taxon>Bacteria</taxon>
        <taxon>Bacillati</taxon>
        <taxon>Actinomycetota</taxon>
        <taxon>Rubrobacteria</taxon>
        <taxon>Rubrobacterales</taxon>
        <taxon>Rubrobacteraceae</taxon>
        <taxon>environmental samples</taxon>
    </lineage>
</organism>
<dbReference type="Pfam" id="PF13407">
    <property type="entry name" value="Peripla_BP_4"/>
    <property type="match status" value="1"/>
</dbReference>
<dbReference type="EMBL" id="CADCVC010000122">
    <property type="protein sequence ID" value="CAA9442028.1"/>
    <property type="molecule type" value="Genomic_DNA"/>
</dbReference>
<evidence type="ECO:0000259" key="3">
    <source>
        <dbReference type="Pfam" id="PF13407"/>
    </source>
</evidence>
<evidence type="ECO:0000256" key="1">
    <source>
        <dbReference type="ARBA" id="ARBA00004196"/>
    </source>
</evidence>
<dbReference type="CDD" id="cd20008">
    <property type="entry name" value="PBP1_ABC_sugar_binding-like"/>
    <property type="match status" value="1"/>
</dbReference>
<gene>
    <name evidence="4" type="ORF">AVDCRST_MAG80-1423</name>
</gene>
<evidence type="ECO:0000256" key="2">
    <source>
        <dbReference type="ARBA" id="ARBA00007639"/>
    </source>
</evidence>
<proteinExistence type="inferred from homology"/>
<dbReference type="GO" id="GO:0030246">
    <property type="term" value="F:carbohydrate binding"/>
    <property type="evidence" value="ECO:0007669"/>
    <property type="project" value="TreeGrafter"/>
</dbReference>
<dbReference type="InterPro" id="IPR025997">
    <property type="entry name" value="SBP_2_dom"/>
</dbReference>
<comment type="similarity">
    <text evidence="2">Belongs to the bacterial solute-binding protein 2 family.</text>
</comment>
<dbReference type="GO" id="GO:0030288">
    <property type="term" value="C:outer membrane-bounded periplasmic space"/>
    <property type="evidence" value="ECO:0007669"/>
    <property type="project" value="TreeGrafter"/>
</dbReference>
<dbReference type="InterPro" id="IPR028082">
    <property type="entry name" value="Peripla_BP_I"/>
</dbReference>
<dbReference type="PANTHER" id="PTHR30036">
    <property type="entry name" value="D-XYLOSE-BINDING PERIPLASMIC PROTEIN"/>
    <property type="match status" value="1"/>
</dbReference>
<comment type="subcellular location">
    <subcellularLocation>
        <location evidence="1">Cell envelope</location>
    </subcellularLocation>
</comment>
<dbReference type="SUPFAM" id="SSF53822">
    <property type="entry name" value="Periplasmic binding protein-like I"/>
    <property type="match status" value="1"/>
</dbReference>